<gene>
    <name evidence="1" type="ORF">Dgeo_2926</name>
</gene>
<evidence type="ECO:0000313" key="1">
    <source>
        <dbReference type="EMBL" id="ABW34969.1"/>
    </source>
</evidence>
<keyword evidence="2" id="KW-1185">Reference proteome</keyword>
<keyword evidence="1" id="KW-0614">Plasmid</keyword>
<evidence type="ECO:0000313" key="2">
    <source>
        <dbReference type="Proteomes" id="UP000002431"/>
    </source>
</evidence>
<dbReference type="AlphaFoldDB" id="A8ZR60"/>
<proteinExistence type="predicted"/>
<organism evidence="1 2">
    <name type="scientific">Deinococcus geothermalis (strain DSM 11300 / CIP 105573 / AG-3a)</name>
    <dbReference type="NCBI Taxonomy" id="319795"/>
    <lineage>
        <taxon>Bacteria</taxon>
        <taxon>Thermotogati</taxon>
        <taxon>Deinococcota</taxon>
        <taxon>Deinococci</taxon>
        <taxon>Deinococcales</taxon>
        <taxon>Deinococcaceae</taxon>
        <taxon>Deinococcus</taxon>
    </lineage>
</organism>
<reference evidence="1" key="1">
    <citation type="submission" date="2007-10" db="EMBL/GenBank/DDBJ databases">
        <title>Complete sequence of Plasmid2 pDGEO02 of Deinococcus geothermalis DSM 11300.</title>
        <authorList>
            <consortium name="US DOE Joint Genome Institute"/>
            <person name="Copeland A."/>
            <person name="Lucas S."/>
            <person name="Lapidus A."/>
            <person name="Barry K."/>
            <person name="Detter J.C."/>
            <person name="Glavina del Rio T."/>
            <person name="Hammon N."/>
            <person name="Israni S."/>
            <person name="Dalin E."/>
            <person name="Tice H."/>
            <person name="Pitluck S."/>
            <person name="Brettin T."/>
            <person name="Bruce D."/>
            <person name="Han C."/>
            <person name="Tapia R."/>
            <person name="Saunders E."/>
            <person name="Gilna P."/>
            <person name="Schmutz J."/>
            <person name="Larimer F."/>
            <person name="Land M."/>
            <person name="Hauser L."/>
            <person name="Kyrpides N."/>
            <person name="Kim E."/>
            <person name="Daly M.J."/>
            <person name="Fredrickson J.K."/>
            <person name="Makarova K.S."/>
            <person name="Gaidamakova E.K."/>
            <person name="Zhai M."/>
            <person name="Richardson P."/>
        </authorList>
    </citation>
    <scope>NUCLEOTIDE SEQUENCE [LARGE SCALE GENOMIC DNA]</scope>
    <source>
        <strain evidence="1">DSM 11300</strain>
        <plasmid evidence="1">pDGEO02</plasmid>
    </source>
</reference>
<dbReference type="KEGG" id="dge:Dgeo_2926"/>
<sequence length="161" mass="17346">MVTGERACTSAFTVLDWTWEDTHLRPVRLLGTPSDPWTKGAVVFCPREVTQADLRRRVGASRMAFDEATGQTAMQNPTATGVAEWFRTLLGLDVADTPLEIKIHALPCLDETRVWALASGPLPPVPDGARLAILRSVGAETACADVWAAGEPLVRAMLGHG</sequence>
<dbReference type="HOGENOM" id="CLU_1640981_0_0_0"/>
<protein>
    <submittedName>
        <fullName evidence="1">Uncharacterized protein</fullName>
    </submittedName>
</protein>
<geneLocation type="plasmid" evidence="1 2">
    <name>pDGEO02</name>
</geneLocation>
<dbReference type="EMBL" id="CP000856">
    <property type="protein sequence ID" value="ABW34969.1"/>
    <property type="molecule type" value="Genomic_DNA"/>
</dbReference>
<accession>A8ZR60</accession>
<name>A8ZR60_DEIGD</name>
<dbReference type="Proteomes" id="UP000002431">
    <property type="component" value="Plasmid pDGEO02"/>
</dbReference>